<dbReference type="EMBL" id="LXIE01000012">
    <property type="protein sequence ID" value="OAD91560.1"/>
    <property type="molecule type" value="Genomic_DNA"/>
</dbReference>
<dbReference type="RefSeq" id="WP_068761734.1">
    <property type="nucleotide sequence ID" value="NZ_LXIE01000012.1"/>
</dbReference>
<accession>A0A1A9LE62</accession>
<dbReference type="InterPro" id="IPR025362">
    <property type="entry name" value="DUF4266"/>
</dbReference>
<dbReference type="STRING" id="1385699.A7A78_03480"/>
<gene>
    <name evidence="2" type="ORF">A7A78_03480</name>
</gene>
<proteinExistence type="predicted"/>
<sequence length="71" mass="7530">MKKIIILSSIILLGFFSSCTVVKEYEKVNINDPDMVLGDKAVDRFEINAQAYREAASGANGGKTGGGCGCN</sequence>
<reference evidence="2 3" key="1">
    <citation type="submission" date="2016-05" db="EMBL/GenBank/DDBJ databases">
        <title>Genome sequencing of Vitellibacter soesokkakensis RSSK-12.</title>
        <authorList>
            <person name="Thevarajoo S."/>
            <person name="Selvaratnam C."/>
            <person name="Goh K.M."/>
            <person name="Chan K.-G."/>
            <person name="Chong C.S."/>
        </authorList>
    </citation>
    <scope>NUCLEOTIDE SEQUENCE [LARGE SCALE GENOMIC DNA]</scope>
    <source>
        <strain evidence="2 3">RSSK-12</strain>
    </source>
</reference>
<dbReference type="PROSITE" id="PS51257">
    <property type="entry name" value="PROKAR_LIPOPROTEIN"/>
    <property type="match status" value="1"/>
</dbReference>
<dbReference type="Proteomes" id="UP000077552">
    <property type="component" value="Unassembled WGS sequence"/>
</dbReference>
<dbReference type="AlphaFoldDB" id="A0A1A9LE62"/>
<evidence type="ECO:0000259" key="1">
    <source>
        <dbReference type="Pfam" id="PF14086"/>
    </source>
</evidence>
<organism evidence="2 3">
    <name type="scientific">Aequorivita soesokkakensis</name>
    <dbReference type="NCBI Taxonomy" id="1385699"/>
    <lineage>
        <taxon>Bacteria</taxon>
        <taxon>Pseudomonadati</taxon>
        <taxon>Bacteroidota</taxon>
        <taxon>Flavobacteriia</taxon>
        <taxon>Flavobacteriales</taxon>
        <taxon>Flavobacteriaceae</taxon>
        <taxon>Aequorivita</taxon>
    </lineage>
</organism>
<name>A0A1A9LE62_9FLAO</name>
<feature type="domain" description="DUF4266" evidence="1">
    <location>
        <begin position="22"/>
        <end position="71"/>
    </location>
</feature>
<comment type="caution">
    <text evidence="2">The sequence shown here is derived from an EMBL/GenBank/DDBJ whole genome shotgun (WGS) entry which is preliminary data.</text>
</comment>
<evidence type="ECO:0000313" key="2">
    <source>
        <dbReference type="EMBL" id="OAD91560.1"/>
    </source>
</evidence>
<evidence type="ECO:0000313" key="3">
    <source>
        <dbReference type="Proteomes" id="UP000077552"/>
    </source>
</evidence>
<protein>
    <recommendedName>
        <fullName evidence="1">DUF4266 domain-containing protein</fullName>
    </recommendedName>
</protein>
<dbReference type="OrthoDB" id="679785at2"/>
<keyword evidence="3" id="KW-1185">Reference proteome</keyword>
<dbReference type="Pfam" id="PF14086">
    <property type="entry name" value="DUF4266"/>
    <property type="match status" value="1"/>
</dbReference>